<comment type="caution">
    <text evidence="2">The sequence shown here is derived from an EMBL/GenBank/DDBJ whole genome shotgun (WGS) entry which is preliminary data.</text>
</comment>
<evidence type="ECO:0000313" key="3">
    <source>
        <dbReference type="Proteomes" id="UP000322245"/>
    </source>
</evidence>
<evidence type="ECO:0000256" key="1">
    <source>
        <dbReference type="SAM" id="MobiDB-lite"/>
    </source>
</evidence>
<evidence type="ECO:0000313" key="2">
    <source>
        <dbReference type="EMBL" id="TYJ55583.1"/>
    </source>
</evidence>
<organism evidence="2 3">
    <name type="scientific">Cryptococcus floricola</name>
    <dbReference type="NCBI Taxonomy" id="2591691"/>
    <lineage>
        <taxon>Eukaryota</taxon>
        <taxon>Fungi</taxon>
        <taxon>Dikarya</taxon>
        <taxon>Basidiomycota</taxon>
        <taxon>Agaricomycotina</taxon>
        <taxon>Tremellomycetes</taxon>
        <taxon>Tremellales</taxon>
        <taxon>Cryptococcaceae</taxon>
        <taxon>Cryptococcus</taxon>
    </lineage>
</organism>
<gene>
    <name evidence="2" type="ORF">B9479_003733</name>
</gene>
<accession>A0A5D3AZR9</accession>
<proteinExistence type="predicted"/>
<dbReference type="AlphaFoldDB" id="A0A5D3AZR9"/>
<name>A0A5D3AZR9_9TREE</name>
<feature type="compositionally biased region" description="Polar residues" evidence="1">
    <location>
        <begin position="1"/>
        <end position="21"/>
    </location>
</feature>
<dbReference type="Proteomes" id="UP000322245">
    <property type="component" value="Unassembled WGS sequence"/>
</dbReference>
<dbReference type="EMBL" id="NIDF01000037">
    <property type="protein sequence ID" value="TYJ55583.1"/>
    <property type="molecule type" value="Genomic_DNA"/>
</dbReference>
<protein>
    <submittedName>
        <fullName evidence="2">Uncharacterized protein</fullName>
    </submittedName>
</protein>
<reference evidence="2 3" key="1">
    <citation type="submission" date="2017-05" db="EMBL/GenBank/DDBJ databases">
        <title>The Genome Sequence of Tsuchiyaea wingfieldii DSM 27421.</title>
        <authorList>
            <person name="Cuomo C."/>
            <person name="Passer A."/>
            <person name="Billmyre B."/>
            <person name="Heitman J."/>
        </authorList>
    </citation>
    <scope>NUCLEOTIDE SEQUENCE [LARGE SCALE GENOMIC DNA]</scope>
    <source>
        <strain evidence="2 3">DSM 27421</strain>
    </source>
</reference>
<sequence>MSTTNNESTPSNISEETQTGITYEASRVAEEFTKKLESDLDDFGLEGLSLTTTNNESTPSNISEETQTRITYEASRVAEEFTKKLEYDLKDFGLKGLSSRGEVVSEMTDWIQTAIEKEVTEGVHEEGWEEHHALRGVWCRPTKIGKIPTSDNVVVLLDTTVSGDKWSTPATTAGVMAIDLCEDDRL</sequence>
<keyword evidence="3" id="KW-1185">Reference proteome</keyword>
<feature type="region of interest" description="Disordered" evidence="1">
    <location>
        <begin position="1"/>
        <end position="22"/>
    </location>
</feature>